<dbReference type="Pfam" id="PF14905">
    <property type="entry name" value="OMP_b-brl_3"/>
    <property type="match status" value="2"/>
</dbReference>
<feature type="chain" id="PRO_5015434054" description="Outer membrane protein beta-barrel domain-containing protein" evidence="1">
    <location>
        <begin position="20"/>
        <end position="926"/>
    </location>
</feature>
<comment type="caution">
    <text evidence="3">The sequence shown here is derived from an EMBL/GenBank/DDBJ whole genome shotgun (WGS) entry which is preliminary data.</text>
</comment>
<dbReference type="RefSeq" id="WP_116725905.1">
    <property type="nucleotide sequence ID" value="NZ_QCZI01000024.1"/>
</dbReference>
<dbReference type="Gene3D" id="2.60.40.1120">
    <property type="entry name" value="Carboxypeptidase-like, regulatory domain"/>
    <property type="match status" value="1"/>
</dbReference>
<evidence type="ECO:0000259" key="2">
    <source>
        <dbReference type="Pfam" id="PF14905"/>
    </source>
</evidence>
<dbReference type="OrthoDB" id="1682379at2"/>
<feature type="domain" description="Outer membrane protein beta-barrel" evidence="2">
    <location>
        <begin position="451"/>
        <end position="719"/>
    </location>
</feature>
<keyword evidence="1" id="KW-0732">Signal</keyword>
<feature type="domain" description="Outer membrane protein beta-barrel" evidence="2">
    <location>
        <begin position="758"/>
        <end position="907"/>
    </location>
</feature>
<evidence type="ECO:0000313" key="3">
    <source>
        <dbReference type="EMBL" id="PWA03962.1"/>
    </source>
</evidence>
<dbReference type="InterPro" id="IPR008969">
    <property type="entry name" value="CarboxyPept-like_regulatory"/>
</dbReference>
<organism evidence="3 4">
    <name type="scientific">Flavobacterium psychrotolerans</name>
    <dbReference type="NCBI Taxonomy" id="2169410"/>
    <lineage>
        <taxon>Bacteria</taxon>
        <taxon>Pseudomonadati</taxon>
        <taxon>Bacteroidota</taxon>
        <taxon>Flavobacteriia</taxon>
        <taxon>Flavobacteriales</taxon>
        <taxon>Flavobacteriaceae</taxon>
        <taxon>Flavobacterium</taxon>
    </lineage>
</organism>
<evidence type="ECO:0000313" key="4">
    <source>
        <dbReference type="Proteomes" id="UP000245449"/>
    </source>
</evidence>
<dbReference type="SUPFAM" id="SSF56935">
    <property type="entry name" value="Porins"/>
    <property type="match status" value="1"/>
</dbReference>
<name>A0A2U1JFP9_9FLAO</name>
<reference evidence="3 4" key="1">
    <citation type="submission" date="2018-04" db="EMBL/GenBank/DDBJ databases">
        <title>Flavobacterium sp. nov., isolated from glacier ice.</title>
        <authorList>
            <person name="Liu Q."/>
            <person name="Xin Y.-H."/>
        </authorList>
    </citation>
    <scope>NUCLEOTIDE SEQUENCE [LARGE SCALE GENOMIC DNA]</scope>
    <source>
        <strain evidence="3 4">RB1R5</strain>
    </source>
</reference>
<accession>A0A2U1JFP9</accession>
<keyword evidence="4" id="KW-1185">Reference proteome</keyword>
<dbReference type="InterPro" id="IPR041700">
    <property type="entry name" value="OMP_b-brl_3"/>
</dbReference>
<proteinExistence type="predicted"/>
<evidence type="ECO:0000256" key="1">
    <source>
        <dbReference type="SAM" id="SignalP"/>
    </source>
</evidence>
<dbReference type="Pfam" id="PF13715">
    <property type="entry name" value="CarbopepD_reg_2"/>
    <property type="match status" value="1"/>
</dbReference>
<dbReference type="SUPFAM" id="SSF49464">
    <property type="entry name" value="Carboxypeptidase regulatory domain-like"/>
    <property type="match status" value="1"/>
</dbReference>
<dbReference type="AlphaFoldDB" id="A0A2U1JFP9"/>
<feature type="signal peptide" evidence="1">
    <location>
        <begin position="1"/>
        <end position="19"/>
    </location>
</feature>
<gene>
    <name evidence="3" type="ORF">DB895_13550</name>
</gene>
<dbReference type="EMBL" id="QCZI01000024">
    <property type="protein sequence ID" value="PWA03962.1"/>
    <property type="molecule type" value="Genomic_DNA"/>
</dbReference>
<protein>
    <recommendedName>
        <fullName evidence="2">Outer membrane protein beta-barrel domain-containing protein</fullName>
    </recommendedName>
</protein>
<sequence>MPKSYSLLVFLFLSFSAFAQSTITVKGKILDKNTQVPLESATVYLSSVKDSAVIDYTITDKNGFFKMNTKKISTPVFLKISYIGYQTYKKEAATIMESKDFGILHLSENSHVLGEVVIKSEAPPIRIKKDTLEFNASSFKVRPDSNVETLLKQLPGVEVAADGKITVNGKEVNQVLVNGKAFFDKDGKIALQSLPSDIINKVQISDTKTKKEELTKQAASSNNASINLTIDEDKNKGLFGKFMGGFGTNDRYESSALINYFKNKRKISLLASSNNINSTGFSMDEVFDNMGGGRNVSYSSFGDGSYGIGNMRFGGGKGITKSNMLGVNYGDEWFKDFDSNGSYFFTNSNSKNTNKTKQINLLPTGNFTTNSNSKSNEDRYGHNLNFTFEYKIDSTTSIFIAPKFLKANNKYAVSSSESSVDQNNQLLNENTSETFDENDKTNFSNSINFNKSFKRKGRSVNVLFDNENTNETANSLNKSTSIFYQNATSDIRNQSLINRNLKDLYSSEITYLEPITDSLRISLNVYARSDKSSEVRKAFDYDATAKTYSVANDNLSNSISSDAKLIAPKAGIAIEKKKFMLNFTGGTNIAQFDNQSLYLGKTTSLSKNYIFPYVDANASFKFGKSKSIWTSYEYSVIFPKASQLLPVENIADPLNTVIGNPNLDLNKSHMFFFSFRDYDYATRSGYTLYFGGSYYDNQVVSSTVFDANGKRTTTYENVSGTLDSWFGGHWDKSYKNGAHTFKFGFGSNGGLNKFKGYTNGNLYDANALRITPRVNFTYEYGELLTINPSYNFTYSDTKYTNYSINSASNVLHNFNIQTTNYWPKNWVFGNDFGYTYNSNIADGFKKDFYLWNTSLAYSFFNKKMIAKVKVYDVLDQNQSATRTITPTTIRDEENTVLKRYLMFSLTYKIEKFAGKEKPSRGGRFMF</sequence>
<dbReference type="Proteomes" id="UP000245449">
    <property type="component" value="Unassembled WGS sequence"/>
</dbReference>